<evidence type="ECO:0000313" key="2">
    <source>
        <dbReference type="Proteomes" id="UP000494206"/>
    </source>
</evidence>
<dbReference type="EMBL" id="CADEPM010000010">
    <property type="protein sequence ID" value="CAB3410300.1"/>
    <property type="molecule type" value="Genomic_DNA"/>
</dbReference>
<dbReference type="InterPro" id="IPR010770">
    <property type="entry name" value="Ecd"/>
</dbReference>
<evidence type="ECO:0000313" key="1">
    <source>
        <dbReference type="EMBL" id="CAB3410300.1"/>
    </source>
</evidence>
<dbReference type="GO" id="GO:0005634">
    <property type="term" value="C:nucleus"/>
    <property type="evidence" value="ECO:0007669"/>
    <property type="project" value="TreeGrafter"/>
</dbReference>
<dbReference type="PANTHER" id="PTHR13060:SF0">
    <property type="entry name" value="PROTEIN ECDYSONELESS HOMOLOG"/>
    <property type="match status" value="1"/>
</dbReference>
<dbReference type="Proteomes" id="UP000494206">
    <property type="component" value="Unassembled WGS sequence"/>
</dbReference>
<name>A0A8S1FC65_9PELO</name>
<dbReference type="OrthoDB" id="27237at2759"/>
<keyword evidence="2" id="KW-1185">Reference proteome</keyword>
<dbReference type="AlphaFoldDB" id="A0A8S1FC65"/>
<gene>
    <name evidence="1" type="ORF">CBOVIS_LOCUS11846</name>
</gene>
<sequence>MGNKGKLYFYIYRGNETSADDLTRSIVEKLKEFVFASTGILLSCQGYSGIPLRGEFALDLAENETYKIINILFSLSNELDDLVFRIETETPNANPFYVECLKNEVVPKWVTDAKKFVENIFGYGGVLHVITPEIEKKWPNLPKIDVIRKESQKTRNILVTESIKQKLDAAASRSFGMQRTSVNVPAELAYIVKERPDLLSAAIREFKTIPERHGKELEQKLNETDCVMVHVLLNETDWKIVTAFADIESPTDIVSHRISLAMLAFDEKYSSIPNGLDHPTDATFQKVGDRFERERLQSIQLALFGQPHSLSHMYQCAKTMTTSKHHAECRKVFVDESSSADQQSVYSGDDDEASYKANYARRQVFKKRKKGDLGKKRQLAAVITKSNAPEVQHAHEMELATPTSSAQLKNFERAVNGDDVYYKESECDSLGEDEELDMFVGKTKLKKATLNANKKDDNEKFAEIDRKLESEDDGFDVADLLRAAPPLAKYDEFDEFDSI</sequence>
<proteinExistence type="predicted"/>
<accession>A0A8S1FC65</accession>
<protein>
    <submittedName>
        <fullName evidence="1">Uncharacterized protein</fullName>
    </submittedName>
</protein>
<organism evidence="1 2">
    <name type="scientific">Caenorhabditis bovis</name>
    <dbReference type="NCBI Taxonomy" id="2654633"/>
    <lineage>
        <taxon>Eukaryota</taxon>
        <taxon>Metazoa</taxon>
        <taxon>Ecdysozoa</taxon>
        <taxon>Nematoda</taxon>
        <taxon>Chromadorea</taxon>
        <taxon>Rhabditida</taxon>
        <taxon>Rhabditina</taxon>
        <taxon>Rhabditomorpha</taxon>
        <taxon>Rhabditoidea</taxon>
        <taxon>Rhabditidae</taxon>
        <taxon>Peloderinae</taxon>
        <taxon>Caenorhabditis</taxon>
    </lineage>
</organism>
<comment type="caution">
    <text evidence="1">The sequence shown here is derived from an EMBL/GenBank/DDBJ whole genome shotgun (WGS) entry which is preliminary data.</text>
</comment>
<dbReference type="PANTHER" id="PTHR13060">
    <property type="entry name" value="SGT1 PROTEIN HSGT1 SUPPRESSOR OF GCR2"/>
    <property type="match status" value="1"/>
</dbReference>
<reference evidence="1 2" key="1">
    <citation type="submission" date="2020-04" db="EMBL/GenBank/DDBJ databases">
        <authorList>
            <person name="Laetsch R D."/>
            <person name="Stevens L."/>
            <person name="Kumar S."/>
            <person name="Blaxter L. M."/>
        </authorList>
    </citation>
    <scope>NUCLEOTIDE SEQUENCE [LARGE SCALE GENOMIC DNA]</scope>
</reference>